<dbReference type="GO" id="GO:0005524">
    <property type="term" value="F:ATP binding"/>
    <property type="evidence" value="ECO:0007669"/>
    <property type="project" value="UniProtKB-KW"/>
</dbReference>
<feature type="transmembrane region" description="Helical" evidence="11">
    <location>
        <begin position="970"/>
        <end position="988"/>
    </location>
</feature>
<dbReference type="InterPro" id="IPR044492">
    <property type="entry name" value="P_typ_ATPase_HD_dom"/>
</dbReference>
<keyword evidence="14" id="KW-1185">Reference proteome</keyword>
<evidence type="ECO:0000256" key="11">
    <source>
        <dbReference type="SAM" id="Phobius"/>
    </source>
</evidence>
<dbReference type="GO" id="GO:0046872">
    <property type="term" value="F:metal ion binding"/>
    <property type="evidence" value="ECO:0007669"/>
    <property type="project" value="UniProtKB-KW"/>
</dbReference>
<dbReference type="GO" id="GO:0005388">
    <property type="term" value="F:P-type calcium transporter activity"/>
    <property type="evidence" value="ECO:0007669"/>
    <property type="project" value="TreeGrafter"/>
</dbReference>
<feature type="region of interest" description="Disordered" evidence="10">
    <location>
        <begin position="1"/>
        <end position="40"/>
    </location>
</feature>
<sequence>MARLDAKDEGPGSTEALMDNATGPNGVGKAVPAGQNGTNSRRVYPAEELTNEHELTTISVGSSRFPITKEQFAKLMDFTRTPPDMVVRALREWGGVEGVLKAVNVDPSKGLESREADDENSERRHLFGTNSMPEVQLPTFLEHVWHAMQDLTLIMLMVAAVVSLIFGIIGDTQAEPGHPKVGWVEGVAILVAVIIIVGVTSVNDWRKDQMLRKQAAETADIKTSVRRDGDSKDISVNDILVGDIVLIKDGDIIPVDALVLESANAKVDESSATGESDDIKKMRFTGVDESDRAVIGHKTTGKPADDVVTFPEESKTKAKSSATPYMVQSGTKCNGGSIVAVAIAVGENSRYGLLLKDVKKENVDTPLQELLAELAKNIGYVGLGAAGFLLAALTIKFIVTGSKNSWDAYRVNGAVNGGRIVLAIVNSIILQVVTIIVVAVPEGLPMAVTIALIYGTRKMAEHNNFVRQLAACETMGGATTICTDKTGTLTENKMTVMVGYFGTRTFEAEQRDFVIGKPGAQKPAVDTQPLPENYIGLVRQAIFCNTKAFVGKDDKNEFYIRGDKTEAALLNFVTDIKTVNLKAEREGVIRVFPFSSKKKSMQTVARLKDGKAVLFVKGAAEIVLAACTSYAEPGLEIVPFSSQKAVTKTGSNIKKDVYAYIDNYAKRCYRNIVVAYRLLTEDQLQQWQQEWEKAEQEDMEPEVPMDDLTFLGLVGIEDPLRVGVDKAVTQCQNAGLVVRMVTGDNLVTATSIAYKANILQHGGICLEGPEFHRMYQEHVAYHARLAAIANEEDDPVVPAAPNSRESRLLAPGDVHNNNKNEESRPSVVDDNQSVRGRPLSAFDKMLPKLRVLARSSPKDKQILVEHLKSLGETVAVTGDGANDGPALKTADVGFAMGIAGSGIAKEAASIILMDDNFVSVVTALVWGRSISDSVRKFLMFQLSVNVSAVIVTFVSSIASGKSESVLTAVQLLWVNLIMDTFAALALATDEPSYDEMLSRPPINNKKEPLITRNMWGMLLSQGLLQVIVLFILFFAGQDIFDVEEEVNNTICFNAFIWLQVFNEINARRIDREFNVFKGLFKNYTFMGVIIFTIVAQVIIVQFGGAAFQTTPITGIHWVVCIAIGFLSLFLGALVRLMWFRETVKATPVKVDVYPTINTSEKREILWRRAIAGAVRGRAATPGQPQGQAQENTVTLTLPTAVYQALKEAIDAVNANYQEGKDPAAALAPRPLIQSRPSTPLLASVVRVATLQRKKEEEEKDKKEQQGGPSGVKGTPAIGEEREAEKEGDASTDIVVDSAEKR</sequence>
<evidence type="ECO:0000256" key="7">
    <source>
        <dbReference type="ARBA" id="ARBA00022967"/>
    </source>
</evidence>
<evidence type="ECO:0000256" key="2">
    <source>
        <dbReference type="ARBA" id="ARBA00022692"/>
    </source>
</evidence>
<dbReference type="PANTHER" id="PTHR24093">
    <property type="entry name" value="CATION TRANSPORTING ATPASE"/>
    <property type="match status" value="1"/>
</dbReference>
<evidence type="ECO:0000256" key="8">
    <source>
        <dbReference type="ARBA" id="ARBA00022989"/>
    </source>
</evidence>
<feature type="transmembrane region" description="Helical" evidence="11">
    <location>
        <begin position="378"/>
        <end position="399"/>
    </location>
</feature>
<gene>
    <name evidence="13" type="ORF">HK097_007655</name>
</gene>
<keyword evidence="2 11" id="KW-0812">Transmembrane</keyword>
<dbReference type="Proteomes" id="UP001212841">
    <property type="component" value="Unassembled WGS sequence"/>
</dbReference>
<dbReference type="SFLD" id="SFLDG00002">
    <property type="entry name" value="C1.7:_P-type_atpase_like"/>
    <property type="match status" value="1"/>
</dbReference>
<feature type="domain" description="Cation-transporting P-type ATPase N-terminal" evidence="12">
    <location>
        <begin position="92"/>
        <end position="168"/>
    </location>
</feature>
<feature type="transmembrane region" description="Helical" evidence="11">
    <location>
        <begin position="151"/>
        <end position="169"/>
    </location>
</feature>
<evidence type="ECO:0000313" key="14">
    <source>
        <dbReference type="Proteomes" id="UP001212841"/>
    </source>
</evidence>
<dbReference type="GO" id="GO:0005886">
    <property type="term" value="C:plasma membrane"/>
    <property type="evidence" value="ECO:0007669"/>
    <property type="project" value="TreeGrafter"/>
</dbReference>
<dbReference type="Gene3D" id="1.20.1110.10">
    <property type="entry name" value="Calcium-transporting ATPase, transmembrane domain"/>
    <property type="match status" value="1"/>
</dbReference>
<dbReference type="InterPro" id="IPR008250">
    <property type="entry name" value="ATPase_P-typ_transduc_dom_A_sf"/>
</dbReference>
<feature type="transmembrane region" description="Helical" evidence="11">
    <location>
        <begin position="937"/>
        <end position="958"/>
    </location>
</feature>
<dbReference type="SUPFAM" id="SSF56784">
    <property type="entry name" value="HAD-like"/>
    <property type="match status" value="1"/>
</dbReference>
<dbReference type="InterPro" id="IPR036412">
    <property type="entry name" value="HAD-like_sf"/>
</dbReference>
<feature type="transmembrane region" description="Helical" evidence="11">
    <location>
        <begin position="181"/>
        <end position="202"/>
    </location>
</feature>
<feature type="region of interest" description="Disordered" evidence="10">
    <location>
        <begin position="1250"/>
        <end position="1301"/>
    </location>
</feature>
<dbReference type="Gene3D" id="2.70.150.10">
    <property type="entry name" value="Calcium-transporting ATPase, cytoplasmic transduction domain A"/>
    <property type="match status" value="1"/>
</dbReference>
<dbReference type="Gene3D" id="3.40.50.1000">
    <property type="entry name" value="HAD superfamily/HAD-like"/>
    <property type="match status" value="1"/>
</dbReference>
<dbReference type="GO" id="GO:0006874">
    <property type="term" value="P:intracellular calcium ion homeostasis"/>
    <property type="evidence" value="ECO:0007669"/>
    <property type="project" value="TreeGrafter"/>
</dbReference>
<feature type="compositionally biased region" description="Basic and acidic residues" evidence="10">
    <location>
        <begin position="1278"/>
        <end position="1288"/>
    </location>
</feature>
<name>A0AAD5SDA2_9FUNG</name>
<keyword evidence="9 11" id="KW-0472">Membrane</keyword>
<dbReference type="Pfam" id="PF00122">
    <property type="entry name" value="E1-E2_ATPase"/>
    <property type="match status" value="1"/>
</dbReference>
<evidence type="ECO:0000256" key="5">
    <source>
        <dbReference type="ARBA" id="ARBA00022840"/>
    </source>
</evidence>
<evidence type="ECO:0000313" key="13">
    <source>
        <dbReference type="EMBL" id="KAJ3051359.1"/>
    </source>
</evidence>
<dbReference type="Pfam" id="PF13246">
    <property type="entry name" value="Cation_ATPase"/>
    <property type="match status" value="1"/>
</dbReference>
<dbReference type="InterPro" id="IPR004014">
    <property type="entry name" value="ATPase_P-typ_cation-transptr_N"/>
</dbReference>
<dbReference type="SUPFAM" id="SSF81653">
    <property type="entry name" value="Calcium ATPase, transduction domain A"/>
    <property type="match status" value="1"/>
</dbReference>
<dbReference type="InterPro" id="IPR023298">
    <property type="entry name" value="ATPase_P-typ_TM_dom_sf"/>
</dbReference>
<evidence type="ECO:0000256" key="4">
    <source>
        <dbReference type="ARBA" id="ARBA00022741"/>
    </source>
</evidence>
<dbReference type="GO" id="GO:0012505">
    <property type="term" value="C:endomembrane system"/>
    <property type="evidence" value="ECO:0007669"/>
    <property type="project" value="UniProtKB-SubCell"/>
</dbReference>
<evidence type="ECO:0000256" key="6">
    <source>
        <dbReference type="ARBA" id="ARBA00022842"/>
    </source>
</evidence>
<keyword evidence="6" id="KW-0460">Magnesium</keyword>
<keyword evidence="4" id="KW-0547">Nucleotide-binding</keyword>
<dbReference type="PRINTS" id="PR00119">
    <property type="entry name" value="CATATPASE"/>
</dbReference>
<dbReference type="Pfam" id="PF08282">
    <property type="entry name" value="Hydrolase_3"/>
    <property type="match status" value="1"/>
</dbReference>
<organism evidence="13 14">
    <name type="scientific">Rhizophlyctis rosea</name>
    <dbReference type="NCBI Taxonomy" id="64517"/>
    <lineage>
        <taxon>Eukaryota</taxon>
        <taxon>Fungi</taxon>
        <taxon>Fungi incertae sedis</taxon>
        <taxon>Chytridiomycota</taxon>
        <taxon>Chytridiomycota incertae sedis</taxon>
        <taxon>Chytridiomycetes</taxon>
        <taxon>Rhizophlyctidales</taxon>
        <taxon>Rhizophlyctidaceae</taxon>
        <taxon>Rhizophlyctis</taxon>
    </lineage>
</organism>
<dbReference type="NCBIfam" id="TIGR01494">
    <property type="entry name" value="ATPase_P-type"/>
    <property type="match status" value="2"/>
</dbReference>
<dbReference type="InterPro" id="IPR006068">
    <property type="entry name" value="ATPase_P-typ_cation-transptr_C"/>
</dbReference>
<keyword evidence="8 11" id="KW-1133">Transmembrane helix</keyword>
<dbReference type="SMART" id="SM00831">
    <property type="entry name" value="Cation_ATPase_N"/>
    <property type="match status" value="1"/>
</dbReference>
<comment type="subcellular location">
    <subcellularLocation>
        <location evidence="1">Endomembrane system</location>
        <topology evidence="1">Multi-pass membrane protein</topology>
    </subcellularLocation>
</comment>
<dbReference type="GO" id="GO:0016887">
    <property type="term" value="F:ATP hydrolysis activity"/>
    <property type="evidence" value="ECO:0007669"/>
    <property type="project" value="InterPro"/>
</dbReference>
<feature type="transmembrane region" description="Helical" evidence="11">
    <location>
        <begin position="1083"/>
        <end position="1102"/>
    </location>
</feature>
<dbReference type="InterPro" id="IPR059000">
    <property type="entry name" value="ATPase_P-type_domA"/>
</dbReference>
<evidence type="ECO:0000259" key="12">
    <source>
        <dbReference type="SMART" id="SM00831"/>
    </source>
</evidence>
<feature type="transmembrane region" description="Helical" evidence="11">
    <location>
        <begin position="1114"/>
        <end position="1134"/>
    </location>
</feature>
<feature type="compositionally biased region" description="Basic and acidic residues" evidence="10">
    <location>
        <begin position="1"/>
        <end position="10"/>
    </location>
</feature>
<evidence type="ECO:0000256" key="9">
    <source>
        <dbReference type="ARBA" id="ARBA00023136"/>
    </source>
</evidence>
<protein>
    <recommendedName>
        <fullName evidence="12">Cation-transporting P-type ATPase N-terminal domain-containing protein</fullName>
    </recommendedName>
</protein>
<dbReference type="Pfam" id="PF00689">
    <property type="entry name" value="Cation_ATPase_C"/>
    <property type="match status" value="1"/>
</dbReference>
<reference evidence="13" key="1">
    <citation type="submission" date="2020-05" db="EMBL/GenBank/DDBJ databases">
        <title>Phylogenomic resolution of chytrid fungi.</title>
        <authorList>
            <person name="Stajich J.E."/>
            <person name="Amses K."/>
            <person name="Simmons R."/>
            <person name="Seto K."/>
            <person name="Myers J."/>
            <person name="Bonds A."/>
            <person name="Quandt C.A."/>
            <person name="Barry K."/>
            <person name="Liu P."/>
            <person name="Grigoriev I."/>
            <person name="Longcore J.E."/>
            <person name="James T.Y."/>
        </authorList>
    </citation>
    <scope>NUCLEOTIDE SEQUENCE</scope>
    <source>
        <strain evidence="13">JEL0318</strain>
    </source>
</reference>
<feature type="compositionally biased region" description="Basic and acidic residues" evidence="10">
    <location>
        <begin position="1252"/>
        <end position="1264"/>
    </location>
</feature>
<dbReference type="PROSITE" id="PS00154">
    <property type="entry name" value="ATPASE_E1_E2"/>
    <property type="match status" value="1"/>
</dbReference>
<evidence type="ECO:0000256" key="10">
    <source>
        <dbReference type="SAM" id="MobiDB-lite"/>
    </source>
</evidence>
<dbReference type="Gene3D" id="3.40.1110.10">
    <property type="entry name" value="Calcium-transporting ATPase, cytoplasmic domain N"/>
    <property type="match status" value="1"/>
</dbReference>
<accession>A0AAD5SDA2</accession>
<dbReference type="SUPFAM" id="SSF81660">
    <property type="entry name" value="Metal cation-transporting ATPase, ATP-binding domain N"/>
    <property type="match status" value="1"/>
</dbReference>
<proteinExistence type="predicted"/>
<keyword evidence="7" id="KW-1278">Translocase</keyword>
<dbReference type="InterPro" id="IPR023299">
    <property type="entry name" value="ATPase_P-typ_cyto_dom_N"/>
</dbReference>
<dbReference type="SUPFAM" id="SSF81665">
    <property type="entry name" value="Calcium ATPase, transmembrane domain M"/>
    <property type="match status" value="1"/>
</dbReference>
<feature type="transmembrane region" description="Helical" evidence="11">
    <location>
        <begin position="1009"/>
        <end position="1034"/>
    </location>
</feature>
<dbReference type="SFLD" id="SFLDF00027">
    <property type="entry name" value="p-type_atpase"/>
    <property type="match status" value="1"/>
</dbReference>
<dbReference type="InterPro" id="IPR023214">
    <property type="entry name" value="HAD_sf"/>
</dbReference>
<dbReference type="Pfam" id="PF00690">
    <property type="entry name" value="Cation_ATPase_N"/>
    <property type="match status" value="1"/>
</dbReference>
<evidence type="ECO:0000256" key="1">
    <source>
        <dbReference type="ARBA" id="ARBA00004127"/>
    </source>
</evidence>
<keyword evidence="5" id="KW-0067">ATP-binding</keyword>
<dbReference type="InterPro" id="IPR018303">
    <property type="entry name" value="ATPase_P-typ_P_site"/>
</dbReference>
<keyword evidence="3" id="KW-0479">Metal-binding</keyword>
<dbReference type="InterPro" id="IPR001757">
    <property type="entry name" value="P_typ_ATPase"/>
</dbReference>
<feature type="region of interest" description="Disordered" evidence="10">
    <location>
        <begin position="795"/>
        <end position="834"/>
    </location>
</feature>
<dbReference type="PANTHER" id="PTHR24093:SF369">
    <property type="entry name" value="CALCIUM-TRANSPORTING ATPASE"/>
    <property type="match status" value="1"/>
</dbReference>
<dbReference type="SFLD" id="SFLDS00003">
    <property type="entry name" value="Haloacid_Dehalogenase"/>
    <property type="match status" value="1"/>
</dbReference>
<feature type="transmembrane region" description="Helical" evidence="11">
    <location>
        <begin position="419"/>
        <end position="440"/>
    </location>
</feature>
<evidence type="ECO:0000256" key="3">
    <source>
        <dbReference type="ARBA" id="ARBA00022723"/>
    </source>
</evidence>
<dbReference type="EMBL" id="JADGJD010000405">
    <property type="protein sequence ID" value="KAJ3051359.1"/>
    <property type="molecule type" value="Genomic_DNA"/>
</dbReference>
<comment type="caution">
    <text evidence="13">The sequence shown here is derived from an EMBL/GenBank/DDBJ whole genome shotgun (WGS) entry which is preliminary data.</text>
</comment>